<comment type="caution">
    <text evidence="3">The sequence shown here is derived from an EMBL/GenBank/DDBJ whole genome shotgun (WGS) entry which is preliminary data.</text>
</comment>
<name>F9W3B7_TRYCI</name>
<gene>
    <name evidence="3" type="ORF">TCIL3000_0_25950</name>
</gene>
<protein>
    <submittedName>
        <fullName evidence="3">WGS project CAEQ00000000 data, annotated contig 1033</fullName>
    </submittedName>
</protein>
<dbReference type="OMA" id="NHEREME"/>
<keyword evidence="4" id="KW-1185">Reference proteome</keyword>
<sequence length="405" mass="46418">MNGSAVSSLTNARGMADPMETSRSRMRGGQWSELGSEAGSGLRSSRRYGNRFGSELGESDLRSSNAYEHSRHSSRSSAADYHEEAVPEYQPSAEELERAERAQAIAALEDELKGFTSHEERMEPVLQLYEEVIELRREAEALKEDEDRAVRQLATGDVSSLYDGDVERVVGELEAAVENSYLQACWTKERQRYTAKNGTDLPEWWRVNLADLMPRLQDAKRLFERSNGTARDLYRNHEAKVNANTDARDKVKAEMLVEIAGELDQLKQQRERLLVIDKEQRFHLRRGTHVKELQLTAKKQKDALESRAGHEETRQFGAGVRLNDVIHDLKMQIIQLQRELRDVKVSGETTLRLLQSQMQDVTKSGEEVRKARAEYEEENESLMSLKHELQCVLHYVRVRAREANY</sequence>
<evidence type="ECO:0000313" key="4">
    <source>
        <dbReference type="Proteomes" id="UP000000702"/>
    </source>
</evidence>
<dbReference type="VEuPathDB" id="TriTrypDB:TcIL3000_0_25950"/>
<accession>F9W3B7</accession>
<feature type="region of interest" description="Disordered" evidence="2">
    <location>
        <begin position="1"/>
        <end position="92"/>
    </location>
</feature>
<evidence type="ECO:0000256" key="1">
    <source>
        <dbReference type="SAM" id="Coils"/>
    </source>
</evidence>
<evidence type="ECO:0000313" key="3">
    <source>
        <dbReference type="EMBL" id="CCD11626.1"/>
    </source>
</evidence>
<dbReference type="Proteomes" id="UP000000702">
    <property type="component" value="Unassembled WGS sequence"/>
</dbReference>
<proteinExistence type="predicted"/>
<feature type="coiled-coil region" evidence="1">
    <location>
        <begin position="125"/>
        <end position="152"/>
    </location>
</feature>
<organism evidence="3 4">
    <name type="scientific">Trypanosoma congolense (strain IL3000)</name>
    <dbReference type="NCBI Taxonomy" id="1068625"/>
    <lineage>
        <taxon>Eukaryota</taxon>
        <taxon>Discoba</taxon>
        <taxon>Euglenozoa</taxon>
        <taxon>Kinetoplastea</taxon>
        <taxon>Metakinetoplastina</taxon>
        <taxon>Trypanosomatida</taxon>
        <taxon>Trypanosomatidae</taxon>
        <taxon>Trypanosoma</taxon>
        <taxon>Nannomonas</taxon>
    </lineage>
</organism>
<dbReference type="EMBL" id="CAEQ01000388">
    <property type="protein sequence ID" value="CCD11626.1"/>
    <property type="molecule type" value="Genomic_DNA"/>
</dbReference>
<keyword evidence="1" id="KW-0175">Coiled coil</keyword>
<reference evidence="3 4" key="2">
    <citation type="journal article" date="2012" name="Proc. Natl. Acad. Sci. U.S.A.">
        <title>Antigenic diversity is generated by distinct evolutionary mechanisms in African trypanosome species.</title>
        <authorList>
            <person name="Jackson A.P."/>
            <person name="Berry A."/>
            <person name="Aslett M."/>
            <person name="Allison H.C."/>
            <person name="Burton P."/>
            <person name="Vavrova-Anderson J."/>
            <person name="Brown R."/>
            <person name="Browne H."/>
            <person name="Corton N."/>
            <person name="Hauser H."/>
            <person name="Gamble J."/>
            <person name="Gilderthorp R."/>
            <person name="Marcello L."/>
            <person name="McQuillan J."/>
            <person name="Otto T.D."/>
            <person name="Quail M.A."/>
            <person name="Sanders M.J."/>
            <person name="van Tonder A."/>
            <person name="Ginger M.L."/>
            <person name="Field M.C."/>
            <person name="Barry J.D."/>
            <person name="Hertz-Fowler C."/>
            <person name="Berriman M."/>
        </authorList>
    </citation>
    <scope>NUCLEOTIDE SEQUENCE [LARGE SCALE GENOMIC DNA]</scope>
    <source>
        <strain evidence="3 4">IL3000</strain>
    </source>
</reference>
<feature type="compositionally biased region" description="Polar residues" evidence="2">
    <location>
        <begin position="1"/>
        <end position="11"/>
    </location>
</feature>
<feature type="coiled-coil region" evidence="1">
    <location>
        <begin position="326"/>
        <end position="392"/>
    </location>
</feature>
<evidence type="ECO:0000256" key="2">
    <source>
        <dbReference type="SAM" id="MobiDB-lite"/>
    </source>
</evidence>
<dbReference type="AlphaFoldDB" id="F9W3B7"/>
<reference evidence="4" key="1">
    <citation type="submission" date="2011-07" db="EMBL/GenBank/DDBJ databases">
        <title>Divergent evolution of antigenic variation in African trypanosomes.</title>
        <authorList>
            <person name="Jackson A.P."/>
            <person name="Berry A."/>
            <person name="Allison H.C."/>
            <person name="Burton P."/>
            <person name="Anderson J."/>
            <person name="Aslett M."/>
            <person name="Brown R."/>
            <person name="Corton N."/>
            <person name="Harris D."/>
            <person name="Hauser H."/>
            <person name="Gamble J."/>
            <person name="Gilderthorp R."/>
            <person name="McQuillan J."/>
            <person name="Quail M.A."/>
            <person name="Sanders M."/>
            <person name="Van Tonder A."/>
            <person name="Ginger M.L."/>
            <person name="Donelson J.E."/>
            <person name="Field M.C."/>
            <person name="Barry J.D."/>
            <person name="Berriman M."/>
            <person name="Hertz-Fowler C."/>
        </authorList>
    </citation>
    <scope>NUCLEOTIDE SEQUENCE [LARGE SCALE GENOMIC DNA]</scope>
    <source>
        <strain evidence="4">IL3000</strain>
    </source>
</reference>